<dbReference type="EMBL" id="JAAAHY010000547">
    <property type="protein sequence ID" value="KAF9962497.1"/>
    <property type="molecule type" value="Genomic_DNA"/>
</dbReference>
<evidence type="ECO:0000256" key="1">
    <source>
        <dbReference type="SAM" id="MobiDB-lite"/>
    </source>
</evidence>
<dbReference type="AlphaFoldDB" id="A0A9P6J4L5"/>
<evidence type="ECO:0000313" key="3">
    <source>
        <dbReference type="Proteomes" id="UP000738359"/>
    </source>
</evidence>
<feature type="region of interest" description="Disordered" evidence="1">
    <location>
        <begin position="1"/>
        <end position="44"/>
    </location>
</feature>
<organism evidence="2 3">
    <name type="scientific">Mortierella alpina</name>
    <name type="common">Oleaginous fungus</name>
    <name type="synonym">Mortierella renispora</name>
    <dbReference type="NCBI Taxonomy" id="64518"/>
    <lineage>
        <taxon>Eukaryota</taxon>
        <taxon>Fungi</taxon>
        <taxon>Fungi incertae sedis</taxon>
        <taxon>Mucoromycota</taxon>
        <taxon>Mortierellomycotina</taxon>
        <taxon>Mortierellomycetes</taxon>
        <taxon>Mortierellales</taxon>
        <taxon>Mortierellaceae</taxon>
        <taxon>Mortierella</taxon>
    </lineage>
</organism>
<protein>
    <submittedName>
        <fullName evidence="2">Uncharacterized protein</fullName>
    </submittedName>
</protein>
<comment type="caution">
    <text evidence="2">The sequence shown here is derived from an EMBL/GenBank/DDBJ whole genome shotgun (WGS) entry which is preliminary data.</text>
</comment>
<dbReference type="Proteomes" id="UP000738359">
    <property type="component" value="Unassembled WGS sequence"/>
</dbReference>
<dbReference type="OrthoDB" id="5598843at2759"/>
<reference evidence="2" key="1">
    <citation type="journal article" date="2020" name="Fungal Divers.">
        <title>Resolving the Mortierellaceae phylogeny through synthesis of multi-gene phylogenetics and phylogenomics.</title>
        <authorList>
            <person name="Vandepol N."/>
            <person name="Liber J."/>
            <person name="Desiro A."/>
            <person name="Na H."/>
            <person name="Kennedy M."/>
            <person name="Barry K."/>
            <person name="Grigoriev I.V."/>
            <person name="Miller A.N."/>
            <person name="O'Donnell K."/>
            <person name="Stajich J.E."/>
            <person name="Bonito G."/>
        </authorList>
    </citation>
    <scope>NUCLEOTIDE SEQUENCE</scope>
    <source>
        <strain evidence="2">CK1249</strain>
    </source>
</reference>
<gene>
    <name evidence="2" type="ORF">BGZ70_008031</name>
</gene>
<keyword evidence="3" id="KW-1185">Reference proteome</keyword>
<name>A0A9P6J4L5_MORAP</name>
<accession>A0A9P6J4L5</accession>
<sequence>MPGSGDRKQSVGSSGSRRKTTQSTTSTANASPELGSKPQTTEDYAAVNNFNSQDVVNHFDRTWKAALDSFHQPSNTNAPKPEMYKGAEAMAWGSKVAAKGSMSTGSDFLAELKRKQTTAS</sequence>
<proteinExistence type="predicted"/>
<evidence type="ECO:0000313" key="2">
    <source>
        <dbReference type="EMBL" id="KAF9962497.1"/>
    </source>
</evidence>